<organism evidence="2 3">
    <name type="scientific">Pseudovirgaria hyperparasitica</name>
    <dbReference type="NCBI Taxonomy" id="470096"/>
    <lineage>
        <taxon>Eukaryota</taxon>
        <taxon>Fungi</taxon>
        <taxon>Dikarya</taxon>
        <taxon>Ascomycota</taxon>
        <taxon>Pezizomycotina</taxon>
        <taxon>Dothideomycetes</taxon>
        <taxon>Dothideomycetes incertae sedis</taxon>
        <taxon>Acrospermales</taxon>
        <taxon>Acrospermaceae</taxon>
        <taxon>Pseudovirgaria</taxon>
    </lineage>
</organism>
<feature type="region of interest" description="Disordered" evidence="1">
    <location>
        <begin position="97"/>
        <end position="126"/>
    </location>
</feature>
<name>A0A6A6WLN5_9PEZI</name>
<dbReference type="EMBL" id="ML996565">
    <property type="protein sequence ID" value="KAF2763124.1"/>
    <property type="molecule type" value="Genomic_DNA"/>
</dbReference>
<dbReference type="RefSeq" id="XP_033605575.1">
    <property type="nucleotide sequence ID" value="XM_033745127.1"/>
</dbReference>
<evidence type="ECO:0000256" key="1">
    <source>
        <dbReference type="SAM" id="MobiDB-lite"/>
    </source>
</evidence>
<reference evidence="2" key="1">
    <citation type="journal article" date="2020" name="Stud. Mycol.">
        <title>101 Dothideomycetes genomes: a test case for predicting lifestyles and emergence of pathogens.</title>
        <authorList>
            <person name="Haridas S."/>
            <person name="Albert R."/>
            <person name="Binder M."/>
            <person name="Bloem J."/>
            <person name="Labutti K."/>
            <person name="Salamov A."/>
            <person name="Andreopoulos B."/>
            <person name="Baker S."/>
            <person name="Barry K."/>
            <person name="Bills G."/>
            <person name="Bluhm B."/>
            <person name="Cannon C."/>
            <person name="Castanera R."/>
            <person name="Culley D."/>
            <person name="Daum C."/>
            <person name="Ezra D."/>
            <person name="Gonzalez J."/>
            <person name="Henrissat B."/>
            <person name="Kuo A."/>
            <person name="Liang C."/>
            <person name="Lipzen A."/>
            <person name="Lutzoni F."/>
            <person name="Magnuson J."/>
            <person name="Mondo S."/>
            <person name="Nolan M."/>
            <person name="Ohm R."/>
            <person name="Pangilinan J."/>
            <person name="Park H.-J."/>
            <person name="Ramirez L."/>
            <person name="Alfaro M."/>
            <person name="Sun H."/>
            <person name="Tritt A."/>
            <person name="Yoshinaga Y."/>
            <person name="Zwiers L.-H."/>
            <person name="Turgeon B."/>
            <person name="Goodwin S."/>
            <person name="Spatafora J."/>
            <person name="Crous P."/>
            <person name="Grigoriev I."/>
        </authorList>
    </citation>
    <scope>NUCLEOTIDE SEQUENCE</scope>
    <source>
        <strain evidence="2">CBS 121739</strain>
    </source>
</reference>
<proteinExistence type="predicted"/>
<keyword evidence="3" id="KW-1185">Reference proteome</keyword>
<dbReference type="AlphaFoldDB" id="A0A6A6WLN5"/>
<feature type="compositionally biased region" description="Pro residues" evidence="1">
    <location>
        <begin position="38"/>
        <end position="47"/>
    </location>
</feature>
<accession>A0A6A6WLN5</accession>
<feature type="region of interest" description="Disordered" evidence="1">
    <location>
        <begin position="1"/>
        <end position="55"/>
    </location>
</feature>
<dbReference type="GeneID" id="54486181"/>
<dbReference type="Proteomes" id="UP000799437">
    <property type="component" value="Unassembled WGS sequence"/>
</dbReference>
<protein>
    <submittedName>
        <fullName evidence="2">Uncharacterized protein</fullName>
    </submittedName>
</protein>
<gene>
    <name evidence="2" type="ORF">EJ05DRAFT_481961</name>
</gene>
<evidence type="ECO:0000313" key="3">
    <source>
        <dbReference type="Proteomes" id="UP000799437"/>
    </source>
</evidence>
<sequence length="197" mass="21191">MGSCTPNPKHIPNPNHPTQMNPQTATNEHRNLQSQPQPALPQPPATTPTPTAAPGTELRRKAYIHMQRNWIILRGLYGSGSSGGRAEVVLLSPFPLPPAGGEGRGDQRNQGSVRHQTGDGYMGAGQDSDEAVVIGKQRKSWWTTDKVIQGEGDSGLQESAIDKLYNTFPGVCGKGNLVYTKYIVLQDKGARHGLSSS</sequence>
<evidence type="ECO:0000313" key="2">
    <source>
        <dbReference type="EMBL" id="KAF2763124.1"/>
    </source>
</evidence>